<keyword evidence="3" id="KW-1185">Reference proteome</keyword>
<dbReference type="EMBL" id="OZ037944">
    <property type="protein sequence ID" value="CAL1695619.1"/>
    <property type="molecule type" value="Genomic_DNA"/>
</dbReference>
<reference evidence="3" key="1">
    <citation type="submission" date="2024-04" db="EMBL/GenBank/DDBJ databases">
        <authorList>
            <person name="Shaw F."/>
            <person name="Minotto A."/>
        </authorList>
    </citation>
    <scope>NUCLEOTIDE SEQUENCE [LARGE SCALE GENOMIC DNA]</scope>
</reference>
<accession>A0ABP1CM00</accession>
<proteinExistence type="predicted"/>
<organism evidence="2 3">
    <name type="scientific">Somion occarium</name>
    <dbReference type="NCBI Taxonomy" id="3059160"/>
    <lineage>
        <taxon>Eukaryota</taxon>
        <taxon>Fungi</taxon>
        <taxon>Dikarya</taxon>
        <taxon>Basidiomycota</taxon>
        <taxon>Agaricomycotina</taxon>
        <taxon>Agaricomycetes</taxon>
        <taxon>Polyporales</taxon>
        <taxon>Cerrenaceae</taxon>
        <taxon>Somion</taxon>
    </lineage>
</organism>
<feature type="region of interest" description="Disordered" evidence="1">
    <location>
        <begin position="320"/>
        <end position="351"/>
    </location>
</feature>
<feature type="compositionally biased region" description="Polar residues" evidence="1">
    <location>
        <begin position="482"/>
        <end position="503"/>
    </location>
</feature>
<evidence type="ECO:0000313" key="3">
    <source>
        <dbReference type="Proteomes" id="UP001497453"/>
    </source>
</evidence>
<feature type="compositionally biased region" description="Low complexity" evidence="1">
    <location>
        <begin position="567"/>
        <end position="579"/>
    </location>
</feature>
<feature type="region of interest" description="Disordered" evidence="1">
    <location>
        <begin position="56"/>
        <end position="110"/>
    </location>
</feature>
<evidence type="ECO:0000256" key="1">
    <source>
        <dbReference type="SAM" id="MobiDB-lite"/>
    </source>
</evidence>
<feature type="region of interest" description="Disordered" evidence="1">
    <location>
        <begin position="561"/>
        <end position="581"/>
    </location>
</feature>
<protein>
    <submittedName>
        <fullName evidence="2">Uncharacterized protein</fullName>
    </submittedName>
</protein>
<dbReference type="Proteomes" id="UP001497453">
    <property type="component" value="Chromosome 1"/>
</dbReference>
<evidence type="ECO:0000313" key="2">
    <source>
        <dbReference type="EMBL" id="CAL1695619.1"/>
    </source>
</evidence>
<name>A0ABP1CM00_9APHY</name>
<gene>
    <name evidence="2" type="ORF">GFSPODELE1_LOCUS825</name>
</gene>
<sequence>MVKYIKPKPLSKRELKDLHRLSPSPLLASPVIPSSPFLVDTALVISASLSSELKGRRKVRSGKRRISERLLPRANKSGGKHKPIAIPNNASPMRDNSPVISPEIDSGSESDFTSLVKSAKNRIRQSADKMREDGRKLHNMKMKDLFGDVDLDLPSTPIRPASPVDHPIYLSPERKRRANLLKKKASGSPTIISSSSTHDEPFFSITLSESSGSLKVMLYPMSESERAAHVCGHNCRAAISIGAQHTVDTRKHASPMKDVSNKLGIAKAPCPSNDEYDSIVISFKNLPAEEAEILIQTGILAATNAETTSGVRKTAKNMKAVKPAPTPSAPPLASANIPNSLTPKHKARKKKKKSGAAARAIVNHIANENSSISPQVAVTEPEVKVATPLQSRTASPVPGAAVFPAHLATPRVALARSRMNSPKPQTELPEKRNDSTAAYVKISSPTTATTTRTLRRSPVPGTTETDIPIGLGLTVAPEKDGSMSSGETSTQTEGKVYSHSRTPSHGPVDGIHTSGPTILKAYRTALDSYYKILQPGETIGLALACSDSGKLADILSKHSTSKNIQNAPSSSSSPRPAAATRDNSPVAFCQHVVADVARKRQFPISKYGGCPNVKSAKPSDAVNLTVPPGSDAAKYVAMSDGQSGRYVSEETALLDIEAGADIHRVRSLHGDTEGNIFVRDKRSALMRKVTAFVRSVTAVFLSPWRVLTRAFESARE</sequence>
<feature type="region of interest" description="Disordered" evidence="1">
    <location>
        <begin position="447"/>
        <end position="512"/>
    </location>
</feature>